<dbReference type="InterPro" id="IPR011118">
    <property type="entry name" value="Tannase/feruloyl_esterase"/>
</dbReference>
<evidence type="ECO:0000256" key="2">
    <source>
        <dbReference type="ARBA" id="ARBA00022487"/>
    </source>
</evidence>
<dbReference type="Proteomes" id="UP000244248">
    <property type="component" value="Unassembled WGS sequence"/>
</dbReference>
<evidence type="ECO:0000256" key="7">
    <source>
        <dbReference type="ARBA" id="ARBA00023157"/>
    </source>
</evidence>
<feature type="signal peptide" evidence="8">
    <location>
        <begin position="1"/>
        <end position="23"/>
    </location>
</feature>
<evidence type="ECO:0000256" key="6">
    <source>
        <dbReference type="ARBA" id="ARBA00022837"/>
    </source>
</evidence>
<keyword evidence="5 9" id="KW-0378">Hydrolase</keyword>
<keyword evidence="10" id="KW-1185">Reference proteome</keyword>
<evidence type="ECO:0000313" key="9">
    <source>
        <dbReference type="EMBL" id="PTU31848.1"/>
    </source>
</evidence>
<dbReference type="Gene3D" id="3.40.50.1820">
    <property type="entry name" value="alpha/beta hydrolase"/>
    <property type="match status" value="1"/>
</dbReference>
<dbReference type="AlphaFoldDB" id="A0A2T5MGY7"/>
<comment type="caution">
    <text evidence="9">The sequence shown here is derived from an EMBL/GenBank/DDBJ whole genome shotgun (WGS) entry which is preliminary data.</text>
</comment>
<dbReference type="GO" id="GO:0052689">
    <property type="term" value="F:carboxylic ester hydrolase activity"/>
    <property type="evidence" value="ECO:0007669"/>
    <property type="project" value="UniProtKB-KW"/>
</dbReference>
<keyword evidence="7" id="KW-1015">Disulfide bond</keyword>
<dbReference type="RefSeq" id="WP_107939037.1">
    <property type="nucleotide sequence ID" value="NZ_QANS01000002.1"/>
</dbReference>
<dbReference type="InterPro" id="IPR029058">
    <property type="entry name" value="AB_hydrolase_fold"/>
</dbReference>
<evidence type="ECO:0000256" key="1">
    <source>
        <dbReference type="ARBA" id="ARBA00006249"/>
    </source>
</evidence>
<dbReference type="GO" id="GO:0046872">
    <property type="term" value="F:metal ion binding"/>
    <property type="evidence" value="ECO:0007669"/>
    <property type="project" value="UniProtKB-KW"/>
</dbReference>
<protein>
    <submittedName>
        <fullName evidence="9">Tannase/feruloyl esterase family alpha/beta hydrolase</fullName>
    </submittedName>
</protein>
<dbReference type="PANTHER" id="PTHR33938">
    <property type="entry name" value="FERULOYL ESTERASE B-RELATED"/>
    <property type="match status" value="1"/>
</dbReference>
<accession>A0A2T5MGY7</accession>
<keyword evidence="6" id="KW-0106">Calcium</keyword>
<dbReference type="Pfam" id="PF07519">
    <property type="entry name" value="Tannase"/>
    <property type="match status" value="1"/>
</dbReference>
<evidence type="ECO:0000313" key="10">
    <source>
        <dbReference type="Proteomes" id="UP000244248"/>
    </source>
</evidence>
<proteinExistence type="inferred from homology"/>
<evidence type="ECO:0000256" key="4">
    <source>
        <dbReference type="ARBA" id="ARBA00022729"/>
    </source>
</evidence>
<gene>
    <name evidence="9" type="ORF">CJD38_03960</name>
</gene>
<name>A0A2T5MGY7_9GAMM</name>
<dbReference type="SUPFAM" id="SSF53474">
    <property type="entry name" value="alpha/beta-Hydrolases"/>
    <property type="match status" value="1"/>
</dbReference>
<feature type="chain" id="PRO_5015747981" evidence="8">
    <location>
        <begin position="24"/>
        <end position="536"/>
    </location>
</feature>
<evidence type="ECO:0000256" key="8">
    <source>
        <dbReference type="SAM" id="SignalP"/>
    </source>
</evidence>
<sequence>MKFACIVTAIIAAAFSVGCASKAADDPCERLLGLKLDKARVTSVDNVSGGKKFSFFGMFVGSPFFKVPPSCRVSLELTPTPDSLIKSEVWIPTKDWNGKLQGLGNGGLAGSIQKMILVATLQQGYAVAATDTGHEAKDDDGRWALNHPEKIRDYGSRAIHETTVIAKQLIKAYHGEGPKYSYFGSCSNGGRQGLMEAQRYPEDYDAIMAGAPAVNPSGGLLNWGWLQQQLAKPGAYISKDKISAIAAATLKACDASDGVTDGVIGEPQSCKFDPTVLLCAGKETDSCLTAPQIQGLKAIYSGMDGKHLGFMPGAELGGDLGWENWFSGSGPGKAKEIVFFEEYYRYLVSGDPSWSFKQFDLEVAREQLHKHLHEVLDAEDPDLSRFAARGGKLIMYHGWNDPALPPGVTINYYEKVRERMGKEEADKFVRLYMVPGLQHCFAGPGANTFGQLIANGETDPAKNINITLESWRESGRVPGPVAAVKYDYSNPLKSLFVPLDQAHVVFTRKLCVYPQVSRWDGKGDKNVESSYACVSP</sequence>
<dbReference type="EMBL" id="QANS01000002">
    <property type="protein sequence ID" value="PTU31848.1"/>
    <property type="molecule type" value="Genomic_DNA"/>
</dbReference>
<comment type="similarity">
    <text evidence="1">Belongs to the tannase family.</text>
</comment>
<organism evidence="9 10">
    <name type="scientific">Stenotrophobium rhamnosiphilum</name>
    <dbReference type="NCBI Taxonomy" id="2029166"/>
    <lineage>
        <taxon>Bacteria</taxon>
        <taxon>Pseudomonadati</taxon>
        <taxon>Pseudomonadota</taxon>
        <taxon>Gammaproteobacteria</taxon>
        <taxon>Nevskiales</taxon>
        <taxon>Nevskiaceae</taxon>
        <taxon>Stenotrophobium</taxon>
    </lineage>
</organism>
<dbReference type="PANTHER" id="PTHR33938:SF15">
    <property type="entry name" value="FERULOYL ESTERASE B-RELATED"/>
    <property type="match status" value="1"/>
</dbReference>
<keyword evidence="3" id="KW-0479">Metal-binding</keyword>
<reference evidence="9 10" key="1">
    <citation type="submission" date="2018-04" db="EMBL/GenBank/DDBJ databases">
        <title>Novel species isolated from glacier.</title>
        <authorList>
            <person name="Liu Q."/>
            <person name="Xin Y.-H."/>
        </authorList>
    </citation>
    <scope>NUCLEOTIDE SEQUENCE [LARGE SCALE GENOMIC DNA]</scope>
    <source>
        <strain evidence="9 10">GT1R17</strain>
    </source>
</reference>
<keyword evidence="2" id="KW-0719">Serine esterase</keyword>
<dbReference type="PROSITE" id="PS51257">
    <property type="entry name" value="PROKAR_LIPOPROTEIN"/>
    <property type="match status" value="1"/>
</dbReference>
<keyword evidence="4 8" id="KW-0732">Signal</keyword>
<evidence type="ECO:0000256" key="5">
    <source>
        <dbReference type="ARBA" id="ARBA00022801"/>
    </source>
</evidence>
<evidence type="ECO:0000256" key="3">
    <source>
        <dbReference type="ARBA" id="ARBA00022723"/>
    </source>
</evidence>